<evidence type="ECO:0000313" key="3">
    <source>
        <dbReference type="Proteomes" id="UP001589858"/>
    </source>
</evidence>
<comment type="caution">
    <text evidence="2">The sequence shown here is derived from an EMBL/GenBank/DDBJ whole genome shotgun (WGS) entry which is preliminary data.</text>
</comment>
<dbReference type="PANTHER" id="PTHR12110:SF41">
    <property type="entry name" value="INOSOSE DEHYDRATASE"/>
    <property type="match status" value="1"/>
</dbReference>
<dbReference type="InterPro" id="IPR013022">
    <property type="entry name" value="Xyl_isomerase-like_TIM-brl"/>
</dbReference>
<dbReference type="EMBL" id="JBHLTM010000031">
    <property type="protein sequence ID" value="MFC0684855.1"/>
    <property type="molecule type" value="Genomic_DNA"/>
</dbReference>
<dbReference type="SUPFAM" id="SSF51658">
    <property type="entry name" value="Xylose isomerase-like"/>
    <property type="match status" value="1"/>
</dbReference>
<name>A0ABV6S6K3_9SPHN</name>
<evidence type="ECO:0000259" key="1">
    <source>
        <dbReference type="Pfam" id="PF01261"/>
    </source>
</evidence>
<keyword evidence="2" id="KW-0413">Isomerase</keyword>
<reference evidence="2 3" key="1">
    <citation type="submission" date="2024-09" db="EMBL/GenBank/DDBJ databases">
        <authorList>
            <person name="Sun Q."/>
            <person name="Mori K."/>
        </authorList>
    </citation>
    <scope>NUCLEOTIDE SEQUENCE [LARGE SCALE GENOMIC DNA]</scope>
    <source>
        <strain evidence="2 3">CICC 11035S</strain>
    </source>
</reference>
<dbReference type="GO" id="GO:0016853">
    <property type="term" value="F:isomerase activity"/>
    <property type="evidence" value="ECO:0007669"/>
    <property type="project" value="UniProtKB-KW"/>
</dbReference>
<dbReference type="Gene3D" id="3.20.20.150">
    <property type="entry name" value="Divalent-metal-dependent TIM barrel enzymes"/>
    <property type="match status" value="1"/>
</dbReference>
<dbReference type="Proteomes" id="UP001589858">
    <property type="component" value="Unassembled WGS sequence"/>
</dbReference>
<sequence length="323" mass="34433">MNIDRRTMISALALSTGAMIAPKALSAKTSFKTTAKFFERTGFPIGLQLYALGADAGKDLDATFAQVAEIGFREIELPGLFGKTPAAISQAAQRAGLKINSVHLPLVPAGMPGLSMGSEPQRIAEDLGTLGARWAVAPLLMLPPGFRPQAGETMENAISRSVSDAGTDVWKKTAAALNEKAAALKPAGIGVAYHNHNLEFAPIGKTNGWEILWHETQPDLVYFEVDVGWVAAAGLDPAKFLKSASGRVRLAHLKDVAADNVPGYRITMKPANMATGKLDFSAILAAARNAGCQHFLFEQEPPFAIPRIEAARVAFDFLKEVKA</sequence>
<gene>
    <name evidence="2" type="ORF">ACFFF8_09635</name>
</gene>
<protein>
    <submittedName>
        <fullName evidence="2">Sugar phosphate isomerase/epimerase family protein</fullName>
    </submittedName>
</protein>
<organism evidence="2 3">
    <name type="scientific">Novosphingobium clariflavum</name>
    <dbReference type="NCBI Taxonomy" id="2029884"/>
    <lineage>
        <taxon>Bacteria</taxon>
        <taxon>Pseudomonadati</taxon>
        <taxon>Pseudomonadota</taxon>
        <taxon>Alphaproteobacteria</taxon>
        <taxon>Sphingomonadales</taxon>
        <taxon>Sphingomonadaceae</taxon>
        <taxon>Novosphingobium</taxon>
    </lineage>
</organism>
<feature type="domain" description="Xylose isomerase-like TIM barrel" evidence="1">
    <location>
        <begin position="64"/>
        <end position="320"/>
    </location>
</feature>
<dbReference type="Pfam" id="PF01261">
    <property type="entry name" value="AP_endonuc_2"/>
    <property type="match status" value="1"/>
</dbReference>
<keyword evidence="3" id="KW-1185">Reference proteome</keyword>
<dbReference type="InterPro" id="IPR050312">
    <property type="entry name" value="IolE/XylAMocC-like"/>
</dbReference>
<evidence type="ECO:0000313" key="2">
    <source>
        <dbReference type="EMBL" id="MFC0684855.1"/>
    </source>
</evidence>
<dbReference type="RefSeq" id="WP_267224699.1">
    <property type="nucleotide sequence ID" value="NZ_JAPCWC010000042.1"/>
</dbReference>
<proteinExistence type="predicted"/>
<accession>A0ABV6S6K3</accession>
<dbReference type="InterPro" id="IPR036237">
    <property type="entry name" value="Xyl_isomerase-like_sf"/>
</dbReference>
<dbReference type="PANTHER" id="PTHR12110">
    <property type="entry name" value="HYDROXYPYRUVATE ISOMERASE"/>
    <property type="match status" value="1"/>
</dbReference>